<feature type="region of interest" description="Disordered" evidence="1">
    <location>
        <begin position="877"/>
        <end position="1049"/>
    </location>
</feature>
<feature type="compositionally biased region" description="Basic residues" evidence="1">
    <location>
        <begin position="1030"/>
        <end position="1039"/>
    </location>
</feature>
<protein>
    <submittedName>
        <fullName evidence="2">Uncharacterized protein</fullName>
    </submittedName>
</protein>
<feature type="compositionally biased region" description="Pro residues" evidence="1">
    <location>
        <begin position="941"/>
        <end position="963"/>
    </location>
</feature>
<name>A0A1J9S5C5_9PEZI</name>
<evidence type="ECO:0000313" key="2">
    <source>
        <dbReference type="EMBL" id="OJD34821.1"/>
    </source>
</evidence>
<feature type="compositionally biased region" description="Basic and acidic residues" evidence="1">
    <location>
        <begin position="734"/>
        <end position="750"/>
    </location>
</feature>
<comment type="caution">
    <text evidence="2">The sequence shown here is derived from an EMBL/GenBank/DDBJ whole genome shotgun (WGS) entry which is preliminary data.</text>
</comment>
<proteinExistence type="predicted"/>
<dbReference type="PANTHER" id="PTHR48125">
    <property type="entry name" value="LP07818P1"/>
    <property type="match status" value="1"/>
</dbReference>
<dbReference type="EMBL" id="MNUE01000020">
    <property type="protein sequence ID" value="OJD34821.1"/>
    <property type="molecule type" value="Genomic_DNA"/>
</dbReference>
<dbReference type="STRING" id="236234.A0A1J9S5C5"/>
<sequence length="1049" mass="116497">MNHWCTFKDYKWVEENLPKLTELDLSDLQDTMFCDDDFFDGSHPTTDIQGNPSTITKDLETYEQLRSLKALWGRLEKLWVRHWGCDRLHNWKHRSDDYDKTDADAEIRSRRKAEAADLDVTSVIAECSKLRTLAIRGPSLSPALSRLWRPRRACAEDDGGSHAHFCTIVKGLEDNAPDSLRAIEFYQAEFAPRMVGMLRERTNIRRVSVSFGDVLRRFASGREADVRRDDAGEDEVENVVLSGSQSTARDNALCEYEKSTEGVEKGRFHESLAVELFPPQRTVRQLQNGETRDYLHQWANSQLPAERQPGPDYVLNDKSALVAEYLLTNRHESPVPGLNHFLIQLADAFNHCDSLSCNDQEFMNEIPVSPFSFISSGPHLSQSSLTGIFGDAKDDRSIQAFRLLHQRFGWAPLWDVDPLFDAHNFPWNVGIELPTLEGEDQTQTIARRLVAPILGALHALSHAGIPVRLLVGNRPRSCFPNAGLYWGATVVGHPADRDYASWLTIPVDDADLVRRDDGSSRRTTTPSATATVAETQPLRKEEEGKEKEKKGRQLALDAAAGADSVDTSTTTSMMTTAAATAAADPNTIAACADELVIRYQDWTGPVAEEEGEEEGEEKEKEEEHGLTPTPTPASAPAPAPTPTPTPAASSTPANPNPNPNPGPDHRSAIFLAREARGWQAWWRRAALRFTRLRRLRVRMPRCFDAYDSPSLAALLLLLVPLPPKRRGSGRRGSGRRDSGRRDSGRWREGQRGGGQQGDGGRWGRWGVVFGRGEVVGAGDGEGDGRAVERGEGGVEFIVREWARRGGARDVVFEEGPEEEGEEVRRSSDGVVAEEEAAVAGWWREMRVRQGRRLWREFVRVAEELGLLDERISSTVVGRGETTSTTQVKATPGDDDDDDDDYDDEGLDQLLFGESFAVSNGQLQVPETQPPRVLTPITPEKTPTPPPEQMPSSTPAPTPPPPLEAPEISLVSAEVKQSEDVAELKPSSNPKRPRKRGATPKKQSNAGSKRTRLSKDQEPEIMEGSSPPPPKKAKTRKKSRWERELELLQS</sequence>
<dbReference type="PANTHER" id="PTHR48125:SF12">
    <property type="entry name" value="AT HOOK TRANSCRIPTION FACTOR FAMILY-RELATED"/>
    <property type="match status" value="1"/>
</dbReference>
<feature type="compositionally biased region" description="Basic residues" evidence="1">
    <location>
        <begin position="723"/>
        <end position="733"/>
    </location>
</feature>
<feature type="compositionally biased region" description="Basic and acidic residues" evidence="1">
    <location>
        <begin position="1040"/>
        <end position="1049"/>
    </location>
</feature>
<feature type="compositionally biased region" description="Low complexity" evidence="1">
    <location>
        <begin position="521"/>
        <end position="535"/>
    </location>
</feature>
<organism evidence="2 3">
    <name type="scientific">Diplodia corticola</name>
    <dbReference type="NCBI Taxonomy" id="236234"/>
    <lineage>
        <taxon>Eukaryota</taxon>
        <taxon>Fungi</taxon>
        <taxon>Dikarya</taxon>
        <taxon>Ascomycota</taxon>
        <taxon>Pezizomycotina</taxon>
        <taxon>Dothideomycetes</taxon>
        <taxon>Dothideomycetes incertae sedis</taxon>
        <taxon>Botryosphaeriales</taxon>
        <taxon>Botryosphaeriaceae</taxon>
        <taxon>Diplodia</taxon>
    </lineage>
</organism>
<evidence type="ECO:0000256" key="1">
    <source>
        <dbReference type="SAM" id="MobiDB-lite"/>
    </source>
</evidence>
<feature type="compositionally biased region" description="Pro residues" evidence="1">
    <location>
        <begin position="629"/>
        <end position="645"/>
    </location>
</feature>
<feature type="region of interest" description="Disordered" evidence="1">
    <location>
        <begin position="607"/>
        <end position="666"/>
    </location>
</feature>
<feature type="compositionally biased region" description="Acidic residues" evidence="1">
    <location>
        <begin position="892"/>
        <end position="906"/>
    </location>
</feature>
<feature type="compositionally biased region" description="Polar residues" evidence="1">
    <location>
        <begin position="916"/>
        <end position="926"/>
    </location>
</feature>
<feature type="compositionally biased region" description="Low complexity" evidence="1">
    <location>
        <begin position="557"/>
        <end position="569"/>
    </location>
</feature>
<feature type="compositionally biased region" description="Gly residues" evidence="1">
    <location>
        <begin position="751"/>
        <end position="763"/>
    </location>
</feature>
<dbReference type="Proteomes" id="UP000183809">
    <property type="component" value="Unassembled WGS sequence"/>
</dbReference>
<feature type="compositionally biased region" description="Acidic residues" evidence="1">
    <location>
        <begin position="607"/>
        <end position="616"/>
    </location>
</feature>
<accession>A0A1J9S5C5</accession>
<dbReference type="OrthoDB" id="3889716at2759"/>
<feature type="compositionally biased region" description="Basic and acidic residues" evidence="1">
    <location>
        <begin position="537"/>
        <end position="551"/>
    </location>
</feature>
<feature type="region of interest" description="Disordered" evidence="1">
    <location>
        <begin position="723"/>
        <end position="763"/>
    </location>
</feature>
<reference evidence="2 3" key="1">
    <citation type="submission" date="2016-10" db="EMBL/GenBank/DDBJ databases">
        <title>Proteomics and genomics reveal pathogen-plant mechanisms compatible with a hemibiotrophic lifestyle of Diplodia corticola.</title>
        <authorList>
            <person name="Fernandes I."/>
            <person name="De Jonge R."/>
            <person name="Van De Peer Y."/>
            <person name="Devreese B."/>
            <person name="Alves A."/>
            <person name="Esteves A.C."/>
        </authorList>
    </citation>
    <scope>NUCLEOTIDE SEQUENCE [LARGE SCALE GENOMIC DNA]</scope>
    <source>
        <strain evidence="2 3">CBS 112549</strain>
    </source>
</reference>
<feature type="compositionally biased region" description="Polar residues" evidence="1">
    <location>
        <begin position="877"/>
        <end position="888"/>
    </location>
</feature>
<dbReference type="AlphaFoldDB" id="A0A1J9S5C5"/>
<keyword evidence="3" id="KW-1185">Reference proteome</keyword>
<dbReference type="GeneID" id="31012498"/>
<dbReference type="RefSeq" id="XP_020131081.1">
    <property type="nucleotide sequence ID" value="XM_020272239.1"/>
</dbReference>
<gene>
    <name evidence="2" type="ORF">BKCO1_2000058</name>
</gene>
<evidence type="ECO:0000313" key="3">
    <source>
        <dbReference type="Proteomes" id="UP000183809"/>
    </source>
</evidence>
<feature type="region of interest" description="Disordered" evidence="1">
    <location>
        <begin position="514"/>
        <end position="569"/>
    </location>
</feature>